<evidence type="ECO:0000256" key="8">
    <source>
        <dbReference type="ARBA" id="ARBA00022989"/>
    </source>
</evidence>
<comment type="similarity">
    <text evidence="4 14">Belongs to the cytochrome P450 family.</text>
</comment>
<feature type="binding site" description="axial binding residue" evidence="13">
    <location>
        <position position="227"/>
    </location>
    <ligand>
        <name>heme</name>
        <dbReference type="ChEBI" id="CHEBI:30413"/>
    </ligand>
    <ligandPart>
        <name>Fe</name>
        <dbReference type="ChEBI" id="CHEBI:18248"/>
    </ligandPart>
</feature>
<dbReference type="OrthoDB" id="3934656at2759"/>
<evidence type="ECO:0000256" key="1">
    <source>
        <dbReference type="ARBA" id="ARBA00001971"/>
    </source>
</evidence>
<evidence type="ECO:0008006" key="17">
    <source>
        <dbReference type="Google" id="ProtNLM"/>
    </source>
</evidence>
<keyword evidence="6" id="KW-0812">Transmembrane</keyword>
<dbReference type="GO" id="GO:0020037">
    <property type="term" value="F:heme binding"/>
    <property type="evidence" value="ECO:0007669"/>
    <property type="project" value="InterPro"/>
</dbReference>
<dbReference type="AlphaFoldDB" id="K5VWE6"/>
<organism evidence="15 16">
    <name type="scientific">Phanerochaete carnosa (strain HHB-10118-sp)</name>
    <name type="common">White-rot fungus</name>
    <name type="synonym">Peniophora carnosa</name>
    <dbReference type="NCBI Taxonomy" id="650164"/>
    <lineage>
        <taxon>Eukaryota</taxon>
        <taxon>Fungi</taxon>
        <taxon>Dikarya</taxon>
        <taxon>Basidiomycota</taxon>
        <taxon>Agaricomycotina</taxon>
        <taxon>Agaricomycetes</taxon>
        <taxon>Polyporales</taxon>
        <taxon>Phanerochaetaceae</taxon>
        <taxon>Phanerochaete</taxon>
    </lineage>
</organism>
<dbReference type="GO" id="GO:0004497">
    <property type="term" value="F:monooxygenase activity"/>
    <property type="evidence" value="ECO:0007669"/>
    <property type="project" value="UniProtKB-KW"/>
</dbReference>
<reference evidence="15 16" key="1">
    <citation type="journal article" date="2012" name="BMC Genomics">
        <title>Comparative genomics of the white-rot fungi, Phanerochaete carnosa and P. chrysosporium, to elucidate the genetic basis of the distinct wood types they colonize.</title>
        <authorList>
            <person name="Suzuki H."/>
            <person name="MacDonald J."/>
            <person name="Syed K."/>
            <person name="Salamov A."/>
            <person name="Hori C."/>
            <person name="Aerts A."/>
            <person name="Henrissat B."/>
            <person name="Wiebenga A."/>
            <person name="vanKuyk P.A."/>
            <person name="Barry K."/>
            <person name="Lindquist E."/>
            <person name="LaButti K."/>
            <person name="Lapidus A."/>
            <person name="Lucas S."/>
            <person name="Coutinho P."/>
            <person name="Gong Y."/>
            <person name="Samejima M."/>
            <person name="Mahadevan R."/>
            <person name="Abou-Zaid M."/>
            <person name="de Vries R.P."/>
            <person name="Igarashi K."/>
            <person name="Yadav J.S."/>
            <person name="Grigoriev I.V."/>
            <person name="Master E.R."/>
        </authorList>
    </citation>
    <scope>NUCLEOTIDE SEQUENCE [LARGE SCALE GENOMIC DNA]</scope>
    <source>
        <strain evidence="15 16">HHB-10118-sp</strain>
    </source>
</reference>
<proteinExistence type="inferred from homology"/>
<dbReference type="InterPro" id="IPR002401">
    <property type="entry name" value="Cyt_P450_E_grp-I"/>
</dbReference>
<dbReference type="GO" id="GO:0016705">
    <property type="term" value="F:oxidoreductase activity, acting on paired donors, with incorporation or reduction of molecular oxygen"/>
    <property type="evidence" value="ECO:0007669"/>
    <property type="project" value="InterPro"/>
</dbReference>
<dbReference type="GeneID" id="18909208"/>
<dbReference type="GO" id="GO:0005506">
    <property type="term" value="F:iron ion binding"/>
    <property type="evidence" value="ECO:0007669"/>
    <property type="project" value="InterPro"/>
</dbReference>
<dbReference type="Proteomes" id="UP000008370">
    <property type="component" value="Unassembled WGS sequence"/>
</dbReference>
<evidence type="ECO:0000313" key="16">
    <source>
        <dbReference type="Proteomes" id="UP000008370"/>
    </source>
</evidence>
<dbReference type="EMBL" id="JH930472">
    <property type="protein sequence ID" value="EKM55863.1"/>
    <property type="molecule type" value="Genomic_DNA"/>
</dbReference>
<evidence type="ECO:0000256" key="3">
    <source>
        <dbReference type="ARBA" id="ARBA00005179"/>
    </source>
</evidence>
<evidence type="ECO:0000256" key="11">
    <source>
        <dbReference type="ARBA" id="ARBA00023033"/>
    </source>
</evidence>
<evidence type="ECO:0000256" key="14">
    <source>
        <dbReference type="RuleBase" id="RU000461"/>
    </source>
</evidence>
<dbReference type="GO" id="GO:0016020">
    <property type="term" value="C:membrane"/>
    <property type="evidence" value="ECO:0007669"/>
    <property type="project" value="UniProtKB-SubCell"/>
</dbReference>
<evidence type="ECO:0000256" key="6">
    <source>
        <dbReference type="ARBA" id="ARBA00022692"/>
    </source>
</evidence>
<evidence type="ECO:0000256" key="7">
    <source>
        <dbReference type="ARBA" id="ARBA00022723"/>
    </source>
</evidence>
<comment type="subcellular location">
    <subcellularLocation>
        <location evidence="2">Membrane</location>
        <topology evidence="2">Single-pass membrane protein</topology>
    </subcellularLocation>
</comment>
<comment type="cofactor">
    <cofactor evidence="1 13">
        <name>heme</name>
        <dbReference type="ChEBI" id="CHEBI:30413"/>
    </cofactor>
</comment>
<accession>K5VWE6</accession>
<dbReference type="PRINTS" id="PR00385">
    <property type="entry name" value="P450"/>
</dbReference>
<evidence type="ECO:0000256" key="4">
    <source>
        <dbReference type="ARBA" id="ARBA00010617"/>
    </source>
</evidence>
<keyword evidence="12" id="KW-0472">Membrane</keyword>
<protein>
    <recommendedName>
        <fullName evidence="17">Cytochrome P450</fullName>
    </recommendedName>
</protein>
<evidence type="ECO:0000256" key="5">
    <source>
        <dbReference type="ARBA" id="ARBA00022617"/>
    </source>
</evidence>
<dbReference type="Gene3D" id="1.10.630.10">
    <property type="entry name" value="Cytochrome P450"/>
    <property type="match status" value="1"/>
</dbReference>
<dbReference type="InterPro" id="IPR036396">
    <property type="entry name" value="Cyt_P450_sf"/>
</dbReference>
<dbReference type="InterPro" id="IPR017972">
    <property type="entry name" value="Cyt_P450_CS"/>
</dbReference>
<keyword evidence="7 13" id="KW-0479">Metal-binding</keyword>
<name>K5VWE6_PHACS</name>
<dbReference type="PANTHER" id="PTHR46300">
    <property type="entry name" value="P450, PUTATIVE (EUROFUNG)-RELATED-RELATED"/>
    <property type="match status" value="1"/>
</dbReference>
<evidence type="ECO:0000256" key="2">
    <source>
        <dbReference type="ARBA" id="ARBA00004167"/>
    </source>
</evidence>
<evidence type="ECO:0000256" key="10">
    <source>
        <dbReference type="ARBA" id="ARBA00023004"/>
    </source>
</evidence>
<keyword evidence="16" id="KW-1185">Reference proteome</keyword>
<dbReference type="Pfam" id="PF00067">
    <property type="entry name" value="p450"/>
    <property type="match status" value="1"/>
</dbReference>
<gene>
    <name evidence="15" type="ORF">PHACADRAFT_161902</name>
</gene>
<evidence type="ECO:0000313" key="15">
    <source>
        <dbReference type="EMBL" id="EKM55863.1"/>
    </source>
</evidence>
<evidence type="ECO:0000256" key="12">
    <source>
        <dbReference type="ARBA" id="ARBA00023136"/>
    </source>
</evidence>
<dbReference type="RefSeq" id="XP_007396170.1">
    <property type="nucleotide sequence ID" value="XM_007396108.1"/>
</dbReference>
<dbReference type="SUPFAM" id="SSF48264">
    <property type="entry name" value="Cytochrome P450"/>
    <property type="match status" value="1"/>
</dbReference>
<dbReference type="HOGENOM" id="CLU_001570_2_0_1"/>
<dbReference type="InterPro" id="IPR050364">
    <property type="entry name" value="Cytochrome_P450_fung"/>
</dbReference>
<dbReference type="InterPro" id="IPR001128">
    <property type="entry name" value="Cyt_P450"/>
</dbReference>
<keyword evidence="10 13" id="KW-0408">Iron</keyword>
<dbReference type="KEGG" id="pco:PHACADRAFT_161902"/>
<keyword evidence="9 14" id="KW-0560">Oxidoreductase</keyword>
<keyword evidence="8" id="KW-1133">Transmembrane helix</keyword>
<keyword evidence="11 14" id="KW-0503">Monooxygenase</keyword>
<dbReference type="PRINTS" id="PR00463">
    <property type="entry name" value="EP450I"/>
</dbReference>
<comment type="pathway">
    <text evidence="3">Secondary metabolite biosynthesis.</text>
</comment>
<keyword evidence="5 13" id="KW-0349">Heme</keyword>
<sequence length="273" mass="30583">MAVISKPLVRLDIVPVLKYLPSWFPGAGFKRLATKKKIAVNNATEAPYDQLKASMQEGNAKPCFAASLLSRVESGKNTTDLDQVFMSLTGTTISTLMTFVLAMTMFPETQVAVHAELDRVLGRNCLPEIEDQESLPQNTAIINEVLRWHPVAPLGLLHQTTTSDYYGEYYILAGTVILSNIWAMLYDENVFLSPNIFKPERFLDKGGSLRDDIPYPIEAFGFGQRICLGRYFAHDIVWLAVAQILTVFKIERAIDKSGNEIRPKGEFTPHLSR</sequence>
<dbReference type="PANTHER" id="PTHR46300:SF7">
    <property type="entry name" value="P450, PUTATIVE (EUROFUNG)-RELATED"/>
    <property type="match status" value="1"/>
</dbReference>
<evidence type="ECO:0000256" key="9">
    <source>
        <dbReference type="ARBA" id="ARBA00023002"/>
    </source>
</evidence>
<evidence type="ECO:0000256" key="13">
    <source>
        <dbReference type="PIRSR" id="PIRSR602401-1"/>
    </source>
</evidence>
<dbReference type="PROSITE" id="PS00086">
    <property type="entry name" value="CYTOCHROME_P450"/>
    <property type="match status" value="1"/>
</dbReference>
<dbReference type="InParanoid" id="K5VWE6"/>